<dbReference type="EMBL" id="CAJNOK010016851">
    <property type="protein sequence ID" value="CAF1253085.1"/>
    <property type="molecule type" value="Genomic_DNA"/>
</dbReference>
<dbReference type="Proteomes" id="UP000677228">
    <property type="component" value="Unassembled WGS sequence"/>
</dbReference>
<evidence type="ECO:0000313" key="6">
    <source>
        <dbReference type="Proteomes" id="UP000663829"/>
    </source>
</evidence>
<feature type="region of interest" description="Disordered" evidence="1">
    <location>
        <begin position="611"/>
        <end position="639"/>
    </location>
</feature>
<reference evidence="3" key="1">
    <citation type="submission" date="2021-02" db="EMBL/GenBank/DDBJ databases">
        <authorList>
            <person name="Nowell W R."/>
        </authorList>
    </citation>
    <scope>NUCLEOTIDE SEQUENCE</scope>
</reference>
<evidence type="ECO:0000313" key="3">
    <source>
        <dbReference type="EMBL" id="CAF1337889.1"/>
    </source>
</evidence>
<dbReference type="OrthoDB" id="10025956at2759"/>
<organism evidence="3 6">
    <name type="scientific">Didymodactylos carnosus</name>
    <dbReference type="NCBI Taxonomy" id="1234261"/>
    <lineage>
        <taxon>Eukaryota</taxon>
        <taxon>Metazoa</taxon>
        <taxon>Spiralia</taxon>
        <taxon>Gnathifera</taxon>
        <taxon>Rotifera</taxon>
        <taxon>Eurotatoria</taxon>
        <taxon>Bdelloidea</taxon>
        <taxon>Philodinida</taxon>
        <taxon>Philodinidae</taxon>
        <taxon>Didymodactylos</taxon>
    </lineage>
</organism>
<evidence type="ECO:0000313" key="5">
    <source>
        <dbReference type="EMBL" id="CAF4196653.1"/>
    </source>
</evidence>
<dbReference type="EMBL" id="CAJOBC010057036">
    <property type="protein sequence ID" value="CAF4196653.1"/>
    <property type="molecule type" value="Genomic_DNA"/>
</dbReference>
<evidence type="ECO:0000313" key="4">
    <source>
        <dbReference type="EMBL" id="CAF4060171.1"/>
    </source>
</evidence>
<dbReference type="EMBL" id="CAJNOQ010014249">
    <property type="protein sequence ID" value="CAF1337889.1"/>
    <property type="molecule type" value="Genomic_DNA"/>
</dbReference>
<feature type="compositionally biased region" description="Low complexity" evidence="1">
    <location>
        <begin position="616"/>
        <end position="628"/>
    </location>
</feature>
<comment type="caution">
    <text evidence="3">The sequence shown here is derived from an EMBL/GenBank/DDBJ whole genome shotgun (WGS) entry which is preliminary data.</text>
</comment>
<dbReference type="Proteomes" id="UP000663829">
    <property type="component" value="Unassembled WGS sequence"/>
</dbReference>
<gene>
    <name evidence="3" type="ORF">GPM918_LOCUS30282</name>
    <name evidence="2" type="ORF">OVA965_LOCUS26369</name>
    <name evidence="5" type="ORF">SRO942_LOCUS30894</name>
    <name evidence="4" type="ORF">TMI583_LOCUS27109</name>
</gene>
<evidence type="ECO:0000313" key="2">
    <source>
        <dbReference type="EMBL" id="CAF1253085.1"/>
    </source>
</evidence>
<feature type="region of interest" description="Disordered" evidence="1">
    <location>
        <begin position="679"/>
        <end position="705"/>
    </location>
</feature>
<name>A0A815GCN7_9BILA</name>
<evidence type="ECO:0000256" key="1">
    <source>
        <dbReference type="SAM" id="MobiDB-lite"/>
    </source>
</evidence>
<feature type="compositionally biased region" description="Polar residues" evidence="1">
    <location>
        <begin position="679"/>
        <end position="693"/>
    </location>
</feature>
<keyword evidence="6" id="KW-1185">Reference proteome</keyword>
<proteinExistence type="predicted"/>
<dbReference type="Proteomes" id="UP000682733">
    <property type="component" value="Unassembled WGS sequence"/>
</dbReference>
<feature type="region of interest" description="Disordered" evidence="1">
    <location>
        <begin position="575"/>
        <end position="595"/>
    </location>
</feature>
<accession>A0A815GCN7</accession>
<dbReference type="EMBL" id="CAJOBA010038404">
    <property type="protein sequence ID" value="CAF4060171.1"/>
    <property type="molecule type" value="Genomic_DNA"/>
</dbReference>
<protein>
    <submittedName>
        <fullName evidence="3">Uncharacterized protein</fullName>
    </submittedName>
</protein>
<sequence>MGCTGTKNEIKHESNLIDKKHQDNEEIITDGFRKWLKSNRPRADDYVLKEILLSQPNSTQTIESIENDYRLIVSKSLDLISNRNDIKSITKLTKVLQKEITTASPKKVNQTVDILKQTADKLRDGKIVLDADEKQTNMVNGGVVTNTTTKNESLDQTNVQSSSQLRGFSNTSTEPGIGLREALEKARIYFYKGKQAAIFVNYLGGYDVKVIDDTDDALNHDGNLLRSIVVTEVKMRPKTTTANLEQQQHTIPDEQGINEDFRRSIDAALAGLQQIYHKPSTTDSTEHQTTNRCSIPVSIVSSNRPESPIVQQTTSHEKVISAALDHSNLQHGMANTNDKNTLSHPSSKDDLAPYLTTTSIEDLISNNRANIDKTDEAIYRDLCTIVKKSTSTDTTDDQPHDGFQHLADIVRQIAESQNQLNQHITASNAQIFMPPPIDIQPRIVNMIDNVNELMIDSIESTTKAEIGEPILPQKYDTVEKLVLIAQQQKSSHTNIERIVQELKEHGENTHHSLLSSQEHPNIEYIVRELKEHSEKMLHADGKLANYPVDITSKPIASISSKKEYANLCYENRPKSFISDDKLSSDDRTNHHSLDKQMSESYLDDMTHLTRVGISNPTLPTSKPTSPTKINEEKDEQQPVVSTSINSIIEEESELNKPIAHVTQGESKRSQNVTYTETITSQNNGEKSSRTITESYDEPLDNDKNTDQTTTLKVVTKSEFSRPKSGESIMEQAVQVITVKVRNETTVNNENDDIDYERRPVNEIVKNFEQET</sequence>
<dbReference type="Proteomes" id="UP000681722">
    <property type="component" value="Unassembled WGS sequence"/>
</dbReference>
<dbReference type="AlphaFoldDB" id="A0A815GCN7"/>